<protein>
    <submittedName>
        <fullName evidence="1">Uncharacterized protein</fullName>
    </submittedName>
</protein>
<name>A0A6C0DE00_9ZZZZ</name>
<organism evidence="1">
    <name type="scientific">viral metagenome</name>
    <dbReference type="NCBI Taxonomy" id="1070528"/>
    <lineage>
        <taxon>unclassified sequences</taxon>
        <taxon>metagenomes</taxon>
        <taxon>organismal metagenomes</taxon>
    </lineage>
</organism>
<dbReference type="AlphaFoldDB" id="A0A6C0DE00"/>
<evidence type="ECO:0000313" key="1">
    <source>
        <dbReference type="EMBL" id="QHT13805.1"/>
    </source>
</evidence>
<proteinExistence type="predicted"/>
<sequence length="152" mass="18066">MEENNKQNEIDKLTLELFMNKNNYKKYLEKTDPKRYSDMQLHNMEIQKYRGTILTMTDDLLENPNLQITTEINEIFDAYTKIIIRYLKHKEIENNLETCEEDDVMFGTIDENIQTSSSDMKSYWSGEQVVKKSVKDISKFGVDMFLINNKKI</sequence>
<reference evidence="1" key="1">
    <citation type="journal article" date="2020" name="Nature">
        <title>Giant virus diversity and host interactions through global metagenomics.</title>
        <authorList>
            <person name="Schulz F."/>
            <person name="Roux S."/>
            <person name="Paez-Espino D."/>
            <person name="Jungbluth S."/>
            <person name="Walsh D.A."/>
            <person name="Denef V.J."/>
            <person name="McMahon K.D."/>
            <person name="Konstantinidis K.T."/>
            <person name="Eloe-Fadrosh E.A."/>
            <person name="Kyrpides N.C."/>
            <person name="Woyke T."/>
        </authorList>
    </citation>
    <scope>NUCLEOTIDE SEQUENCE</scope>
    <source>
        <strain evidence="1">GVMAG-M-3300023174-134</strain>
    </source>
</reference>
<dbReference type="EMBL" id="MN739577">
    <property type="protein sequence ID" value="QHT13805.1"/>
    <property type="molecule type" value="Genomic_DNA"/>
</dbReference>
<accession>A0A6C0DE00</accession>